<dbReference type="Proteomes" id="UP000030832">
    <property type="component" value="Unassembled WGS sequence"/>
</dbReference>
<feature type="transmembrane region" description="Helical" evidence="9">
    <location>
        <begin position="401"/>
        <end position="428"/>
    </location>
</feature>
<evidence type="ECO:0000313" key="10">
    <source>
        <dbReference type="EMBL" id="KHF40842.1"/>
    </source>
</evidence>
<feature type="transmembrane region" description="Helical" evidence="9">
    <location>
        <begin position="84"/>
        <end position="105"/>
    </location>
</feature>
<dbReference type="OrthoDB" id="9775735at2"/>
<evidence type="ECO:0000256" key="1">
    <source>
        <dbReference type="ARBA" id="ARBA00004651"/>
    </source>
</evidence>
<organism evidence="10 11">
    <name type="scientific">Halalkalibacter okhensis</name>
    <dbReference type="NCBI Taxonomy" id="333138"/>
    <lineage>
        <taxon>Bacteria</taxon>
        <taxon>Bacillati</taxon>
        <taxon>Bacillota</taxon>
        <taxon>Bacilli</taxon>
        <taxon>Bacillales</taxon>
        <taxon>Bacillaceae</taxon>
        <taxon>Halalkalibacter</taxon>
    </lineage>
</organism>
<dbReference type="RefSeq" id="WP_034627338.1">
    <property type="nucleotide sequence ID" value="NZ_JRJU01000006.1"/>
</dbReference>
<keyword evidence="6 9" id="KW-1133">Transmembrane helix</keyword>
<feature type="transmembrane region" description="Helical" evidence="9">
    <location>
        <begin position="224"/>
        <end position="246"/>
    </location>
</feature>
<accession>A0A0B0IJ20</accession>
<dbReference type="InterPro" id="IPR000060">
    <property type="entry name" value="BCCT_transptr"/>
</dbReference>
<dbReference type="Pfam" id="PF02028">
    <property type="entry name" value="BCCT"/>
    <property type="match status" value="1"/>
</dbReference>
<feature type="transmembrane region" description="Helical" evidence="9">
    <location>
        <begin position="343"/>
        <end position="362"/>
    </location>
</feature>
<dbReference type="PANTHER" id="PTHR30047">
    <property type="entry name" value="HIGH-AFFINITY CHOLINE TRANSPORT PROTEIN-RELATED"/>
    <property type="match status" value="1"/>
</dbReference>
<dbReference type="NCBIfam" id="TIGR00842">
    <property type="entry name" value="bcct"/>
    <property type="match status" value="1"/>
</dbReference>
<dbReference type="EMBL" id="JRJU01000006">
    <property type="protein sequence ID" value="KHF40842.1"/>
    <property type="molecule type" value="Genomic_DNA"/>
</dbReference>
<feature type="transmembrane region" description="Helical" evidence="9">
    <location>
        <begin position="7"/>
        <end position="25"/>
    </location>
</feature>
<gene>
    <name evidence="10" type="ORF">LQ50_07020</name>
</gene>
<evidence type="ECO:0000256" key="4">
    <source>
        <dbReference type="ARBA" id="ARBA00022475"/>
    </source>
</evidence>
<comment type="subcellular location">
    <subcellularLocation>
        <location evidence="1">Cell membrane</location>
        <topology evidence="1">Multi-pass membrane protein</topology>
    </subcellularLocation>
</comment>
<evidence type="ECO:0000313" key="11">
    <source>
        <dbReference type="Proteomes" id="UP000030832"/>
    </source>
</evidence>
<evidence type="ECO:0000256" key="2">
    <source>
        <dbReference type="ARBA" id="ARBA00005658"/>
    </source>
</evidence>
<feature type="transmembrane region" description="Helical" evidence="9">
    <location>
        <begin position="440"/>
        <end position="459"/>
    </location>
</feature>
<evidence type="ECO:0000256" key="5">
    <source>
        <dbReference type="ARBA" id="ARBA00022692"/>
    </source>
</evidence>
<comment type="caution">
    <text evidence="10">The sequence shown here is derived from an EMBL/GenBank/DDBJ whole genome shotgun (WGS) entry which is preliminary data.</text>
</comment>
<proteinExistence type="inferred from homology"/>
<dbReference type="GO" id="GO:0005886">
    <property type="term" value="C:plasma membrane"/>
    <property type="evidence" value="ECO:0007669"/>
    <property type="project" value="UniProtKB-SubCell"/>
</dbReference>
<sequence length="538" mass="59175">MKKITPVFTISVAIALAFIIWGVAAPSNLEAVTTSIQSFITNELGWFYLLAATSFLIFCIYLIFSPYGRIKLGKPDDKPEYNYLTWFAFLFTAGMGIGLVFWGVAEPLYHFFDPPTAEPGSTQAAGEAMRYAFFHWGLHPWAIYSVVALALAYFRFRKESPAVMSAILQPLLGERANGGLGTSINVLVVFATIFGVATSLGFGAAQISAGLAYLIPALQDLNQVLLQLIVILVVTVLFMISAQTGLNKGIRILSKTNVYLAIALMLFVLILGPTSYIMGVFTQGIGSYLQNLAGMSFRLDVYNPETTWVEGWTIFYWAWWISWAPFVGTFIARVSKGRTIREFVVGVLAVPSLFGALWFAVFGGTGIQMQRLGTADIMQTMSDSGMEVALFAVLEQFPLGLLLSIIAVFLISSFFVTSADSATVVLGMQTTNGNLNPPNGVKFVWGLIISVIAAVLLSTEKGLGALQTAAIIAALPFTIIMIMMVFSIMKSLKAEKPTLASEKERIRLERYELKQERERLKEEKSAFKKEKAEQKKKK</sequence>
<keyword evidence="5 9" id="KW-0812">Transmembrane</keyword>
<keyword evidence="4" id="KW-1003">Cell membrane</keyword>
<feature type="transmembrane region" description="Helical" evidence="9">
    <location>
        <begin position="314"/>
        <end position="331"/>
    </location>
</feature>
<dbReference type="InterPro" id="IPR018093">
    <property type="entry name" value="BCCT_CS"/>
</dbReference>
<keyword evidence="7 9" id="KW-0472">Membrane</keyword>
<keyword evidence="8" id="KW-0175">Coiled coil</keyword>
<keyword evidence="3" id="KW-0813">Transport</keyword>
<evidence type="ECO:0000256" key="3">
    <source>
        <dbReference type="ARBA" id="ARBA00022448"/>
    </source>
</evidence>
<dbReference type="AlphaFoldDB" id="A0A0B0IJ20"/>
<dbReference type="eggNOG" id="COG1292">
    <property type="taxonomic scope" value="Bacteria"/>
</dbReference>
<reference evidence="10 11" key="1">
    <citation type="submission" date="2014-09" db="EMBL/GenBank/DDBJ databases">
        <title>Genome sequencing and annotation of Bacillus Okhensis strain Kh10-101T.</title>
        <authorList>
            <person name="Prakash J.S."/>
        </authorList>
    </citation>
    <scope>NUCLEOTIDE SEQUENCE [LARGE SCALE GENOMIC DNA]</scope>
    <source>
        <strain evidence="11">Kh10-101T</strain>
    </source>
</reference>
<feature type="transmembrane region" description="Helical" evidence="9">
    <location>
        <begin position="258"/>
        <end position="281"/>
    </location>
</feature>
<feature type="coiled-coil region" evidence="8">
    <location>
        <begin position="503"/>
        <end position="537"/>
    </location>
</feature>
<dbReference type="PROSITE" id="PS01303">
    <property type="entry name" value="BCCT"/>
    <property type="match status" value="1"/>
</dbReference>
<keyword evidence="11" id="KW-1185">Reference proteome</keyword>
<name>A0A0B0IJ20_9BACI</name>
<feature type="transmembrane region" description="Helical" evidence="9">
    <location>
        <begin position="465"/>
        <end position="486"/>
    </location>
</feature>
<dbReference type="PANTHER" id="PTHR30047:SF7">
    <property type="entry name" value="HIGH-AFFINITY CHOLINE TRANSPORT PROTEIN"/>
    <property type="match status" value="1"/>
</dbReference>
<feature type="transmembrane region" description="Helical" evidence="9">
    <location>
        <begin position="184"/>
        <end position="204"/>
    </location>
</feature>
<dbReference type="STRING" id="333138.LQ50_07020"/>
<dbReference type="GO" id="GO:0022857">
    <property type="term" value="F:transmembrane transporter activity"/>
    <property type="evidence" value="ECO:0007669"/>
    <property type="project" value="InterPro"/>
</dbReference>
<evidence type="ECO:0000256" key="9">
    <source>
        <dbReference type="SAM" id="Phobius"/>
    </source>
</evidence>
<protein>
    <submittedName>
        <fullName evidence="10">Glycine/betaine ABC transporter permease</fullName>
    </submittedName>
</protein>
<evidence type="ECO:0000256" key="8">
    <source>
        <dbReference type="SAM" id="Coils"/>
    </source>
</evidence>
<feature type="transmembrane region" description="Helical" evidence="9">
    <location>
        <begin position="45"/>
        <end position="64"/>
    </location>
</feature>
<evidence type="ECO:0000256" key="7">
    <source>
        <dbReference type="ARBA" id="ARBA00023136"/>
    </source>
</evidence>
<comment type="similarity">
    <text evidence="2">Belongs to the BCCT transporter (TC 2.A.15) family.</text>
</comment>
<feature type="transmembrane region" description="Helical" evidence="9">
    <location>
        <begin position="138"/>
        <end position="156"/>
    </location>
</feature>
<evidence type="ECO:0000256" key="6">
    <source>
        <dbReference type="ARBA" id="ARBA00022989"/>
    </source>
</evidence>